<evidence type="ECO:0008006" key="4">
    <source>
        <dbReference type="Google" id="ProtNLM"/>
    </source>
</evidence>
<dbReference type="VEuPathDB" id="FungiDB:AAP_00620"/>
<feature type="compositionally biased region" description="Low complexity" evidence="1">
    <location>
        <begin position="269"/>
        <end position="289"/>
    </location>
</feature>
<name>A0A168CT17_9EURO</name>
<feature type="region of interest" description="Disordered" evidence="1">
    <location>
        <begin position="1"/>
        <end position="98"/>
    </location>
</feature>
<dbReference type="EMBL" id="AZGZ01000002">
    <property type="protein sequence ID" value="KZZ96977.1"/>
    <property type="molecule type" value="Genomic_DNA"/>
</dbReference>
<feature type="region of interest" description="Disordered" evidence="1">
    <location>
        <begin position="204"/>
        <end position="224"/>
    </location>
</feature>
<feature type="compositionally biased region" description="Low complexity" evidence="1">
    <location>
        <begin position="26"/>
        <end position="41"/>
    </location>
</feature>
<comment type="caution">
    <text evidence="2">The sequence shown here is derived from an EMBL/GenBank/DDBJ whole genome shotgun (WGS) entry which is preliminary data.</text>
</comment>
<dbReference type="AlphaFoldDB" id="A0A168CT17"/>
<dbReference type="Proteomes" id="UP000242877">
    <property type="component" value="Unassembled WGS sequence"/>
</dbReference>
<dbReference type="OrthoDB" id="3882058at2759"/>
<organism evidence="2 3">
    <name type="scientific">Ascosphaera apis ARSEF 7405</name>
    <dbReference type="NCBI Taxonomy" id="392613"/>
    <lineage>
        <taxon>Eukaryota</taxon>
        <taxon>Fungi</taxon>
        <taxon>Dikarya</taxon>
        <taxon>Ascomycota</taxon>
        <taxon>Pezizomycotina</taxon>
        <taxon>Eurotiomycetes</taxon>
        <taxon>Eurotiomycetidae</taxon>
        <taxon>Onygenales</taxon>
        <taxon>Ascosphaeraceae</taxon>
        <taxon>Ascosphaera</taxon>
    </lineage>
</organism>
<feature type="region of interest" description="Disordered" evidence="1">
    <location>
        <begin position="136"/>
        <end position="173"/>
    </location>
</feature>
<evidence type="ECO:0000256" key="1">
    <source>
        <dbReference type="SAM" id="MobiDB-lite"/>
    </source>
</evidence>
<feature type="compositionally biased region" description="Basic and acidic residues" evidence="1">
    <location>
        <begin position="204"/>
        <end position="219"/>
    </location>
</feature>
<evidence type="ECO:0000313" key="2">
    <source>
        <dbReference type="EMBL" id="KZZ96977.1"/>
    </source>
</evidence>
<feature type="region of interest" description="Disordered" evidence="1">
    <location>
        <begin position="269"/>
        <end position="292"/>
    </location>
</feature>
<keyword evidence="3" id="KW-1185">Reference proteome</keyword>
<proteinExistence type="predicted"/>
<sequence>MSRPTPLLTESEGERREYASQHAFYSSTPSTSASSLSISPTVATTSTDPFGVSKTYLTDVKEEPLDGDLTTHSKTFPTDNSPNPSQTSQDYFSQHASAAVTSVDEAPVDLAEVVPRQRQSDTSSIRLSRVSARFSATSSLRKTNRATSPPPLDKHCLPQLPSRTGSVTSTIGGASSRRFSVQSSNLYGDNSDIAVEITDKYDKKKDDELEGTRDGEHQRTPLLPPIVTELEEPESLDVSSPLESASVASSMAQICRTVPQKVIVPPLARSNSEARSLSSSTRPSLTHSRYNSSEQITFGRSYPEQPIIAMPEGDDGWSLKLGHANFVILPQPYIPEENSIDSIETHFADWQSARSNYAKHLARISKFYGQTSSIYKLTEEKWATIENEWKSNHNLCLARYKPEATEVGELKSSGNSSATLAQLQTSQMGGTVKLPTINDSKFPDLGDQDIIGLMSVDKPKPQVSITRPLSATPSKKKRHFFRSLVGMFRPRNGC</sequence>
<gene>
    <name evidence="2" type="ORF">AAP_00620</name>
</gene>
<feature type="compositionally biased region" description="Polar residues" evidence="1">
    <location>
        <begin position="70"/>
        <end position="98"/>
    </location>
</feature>
<evidence type="ECO:0000313" key="3">
    <source>
        <dbReference type="Proteomes" id="UP000242877"/>
    </source>
</evidence>
<protein>
    <recommendedName>
        <fullName evidence="4">Only prolin and serin are matching in the corresponding protein</fullName>
    </recommendedName>
</protein>
<feature type="compositionally biased region" description="Polar residues" evidence="1">
    <location>
        <begin position="161"/>
        <end position="173"/>
    </location>
</feature>
<reference evidence="2 3" key="1">
    <citation type="journal article" date="2016" name="Genome Biol. Evol.">
        <title>Divergent and convergent evolution of fungal pathogenicity.</title>
        <authorList>
            <person name="Shang Y."/>
            <person name="Xiao G."/>
            <person name="Zheng P."/>
            <person name="Cen K."/>
            <person name="Zhan S."/>
            <person name="Wang C."/>
        </authorList>
    </citation>
    <scope>NUCLEOTIDE SEQUENCE [LARGE SCALE GENOMIC DNA]</scope>
    <source>
        <strain evidence="2 3">ARSEF 7405</strain>
    </source>
</reference>
<feature type="compositionally biased region" description="Polar residues" evidence="1">
    <location>
        <begin position="136"/>
        <end position="147"/>
    </location>
</feature>
<accession>A0A168CT17</accession>